<evidence type="ECO:0000313" key="2">
    <source>
        <dbReference type="Proteomes" id="UP000195570"/>
    </source>
</evidence>
<accession>A0A1G4I1V8</accession>
<dbReference type="EMBL" id="CZPT02000360">
    <property type="protein sequence ID" value="SCU65667.1"/>
    <property type="molecule type" value="Genomic_DNA"/>
</dbReference>
<comment type="caution">
    <text evidence="1">The sequence shown here is derived from an EMBL/GenBank/DDBJ whole genome shotgun (WGS) entry which is preliminary data.</text>
</comment>
<dbReference type="AlphaFoldDB" id="A0A1G4I1V8"/>
<protein>
    <submittedName>
        <fullName evidence="1">Uncharacterized protein</fullName>
    </submittedName>
</protein>
<reference evidence="1" key="1">
    <citation type="submission" date="2016-09" db="EMBL/GenBank/DDBJ databases">
        <authorList>
            <person name="Hebert L."/>
            <person name="Moumen B."/>
        </authorList>
    </citation>
    <scope>NUCLEOTIDE SEQUENCE [LARGE SCALE GENOMIC DNA]</scope>
    <source>
        <strain evidence="1">OVI</strain>
    </source>
</reference>
<organism evidence="1 2">
    <name type="scientific">Trypanosoma equiperdum</name>
    <dbReference type="NCBI Taxonomy" id="5694"/>
    <lineage>
        <taxon>Eukaryota</taxon>
        <taxon>Discoba</taxon>
        <taxon>Euglenozoa</taxon>
        <taxon>Kinetoplastea</taxon>
        <taxon>Metakinetoplastina</taxon>
        <taxon>Trypanosomatida</taxon>
        <taxon>Trypanosomatidae</taxon>
        <taxon>Trypanosoma</taxon>
    </lineage>
</organism>
<sequence length="122" mass="13718">MCTCICRSTSIPNRAFSSISSTKRMNGPCHPLRQLHVISPIFAFPYLCRRNATHKRRTKSPMYAMPDSVRQKKKNVVDMGTDSDAYGKKNRWDLRSTAASTFATHDGSTGRCFNITNKNVTA</sequence>
<dbReference type="RefSeq" id="XP_067077232.1">
    <property type="nucleotide sequence ID" value="XM_067221131.1"/>
</dbReference>
<dbReference type="GeneID" id="92380282"/>
<dbReference type="Proteomes" id="UP000195570">
    <property type="component" value="Unassembled WGS sequence"/>
</dbReference>
<gene>
    <name evidence="1" type="ORF">TEOVI_000634800</name>
</gene>
<evidence type="ECO:0000313" key="1">
    <source>
        <dbReference type="EMBL" id="SCU65667.1"/>
    </source>
</evidence>
<proteinExistence type="predicted"/>
<name>A0A1G4I1V8_TRYEQ</name>
<keyword evidence="2" id="KW-1185">Reference proteome</keyword>
<dbReference type="VEuPathDB" id="TriTrypDB:TEOVI_000634800"/>